<dbReference type="InterPro" id="IPR001810">
    <property type="entry name" value="F-box_dom"/>
</dbReference>
<proteinExistence type="predicted"/>
<dbReference type="KEGG" id="cci:CC1G_07888"/>
<dbReference type="OrthoDB" id="3172239at2759"/>
<dbReference type="AlphaFoldDB" id="A8P6K8"/>
<dbReference type="RefSeq" id="XP_001839173.2">
    <property type="nucleotide sequence ID" value="XM_001839121.2"/>
</dbReference>
<dbReference type="EMBL" id="AACS02000005">
    <property type="protein sequence ID" value="EAU82606.2"/>
    <property type="molecule type" value="Genomic_DNA"/>
</dbReference>
<feature type="domain" description="F-box" evidence="1">
    <location>
        <begin position="49"/>
        <end position="114"/>
    </location>
</feature>
<dbReference type="Proteomes" id="UP000001861">
    <property type="component" value="Unassembled WGS sequence"/>
</dbReference>
<dbReference type="GeneID" id="6015778"/>
<dbReference type="InParanoid" id="A8P6K8"/>
<sequence length="442" mass="49694">MTEPMAVVPESMTLEMDPNARRAWIDSRIAALEDEIRRWKSSRNELSVISRLPPEVLTRIFEAYKQMCDRYGRTGNTPQPRQHYIKLYQWTRVTHVSRYWREVALGCPYLWSDIRTVNHNWARTFLERSKQAPISLNATESLSVTNMEDFEDEILAQSHRLKSIRVYGGASFEKRVQELTNPTPLLQSLMITRGYQNQNAASPILPTEFLSGEAPKLQDLELDGYWLPWDSTVLFRGLTSLKLTFYPPSHTPPPSPETFFDVLEAMEGLQTLYLDIPLPISPLAKHRTIALARMEKFTLKGFLSGCTNVMTHLALPPSSTLHIFAIQKEEDTAHSNVTMADLSISITNSWLSGHLGSNSTTPASAPSVLKSLELDTNDVLSNSVKGYLVDNDSPHRPGGCRNVPSLELRVAGDYSGAESADWLPDLLGGLPLNDSRLSRARD</sequence>
<reference evidence="2 3" key="1">
    <citation type="journal article" date="2010" name="Proc. Natl. Acad. Sci. U.S.A.">
        <title>Insights into evolution of multicellular fungi from the assembled chromosomes of the mushroom Coprinopsis cinerea (Coprinus cinereus).</title>
        <authorList>
            <person name="Stajich J.E."/>
            <person name="Wilke S.K."/>
            <person name="Ahren D."/>
            <person name="Au C.H."/>
            <person name="Birren B.W."/>
            <person name="Borodovsky M."/>
            <person name="Burns C."/>
            <person name="Canback B."/>
            <person name="Casselton L.A."/>
            <person name="Cheng C.K."/>
            <person name="Deng J."/>
            <person name="Dietrich F.S."/>
            <person name="Fargo D.C."/>
            <person name="Farman M.L."/>
            <person name="Gathman A.C."/>
            <person name="Goldberg J."/>
            <person name="Guigo R."/>
            <person name="Hoegger P.J."/>
            <person name="Hooker J.B."/>
            <person name="Huggins A."/>
            <person name="James T.Y."/>
            <person name="Kamada T."/>
            <person name="Kilaru S."/>
            <person name="Kodira C."/>
            <person name="Kues U."/>
            <person name="Kupfer D."/>
            <person name="Kwan H.S."/>
            <person name="Lomsadze A."/>
            <person name="Li W."/>
            <person name="Lilly W.W."/>
            <person name="Ma L.J."/>
            <person name="Mackey A.J."/>
            <person name="Manning G."/>
            <person name="Martin F."/>
            <person name="Muraguchi H."/>
            <person name="Natvig D.O."/>
            <person name="Palmerini H."/>
            <person name="Ramesh M.A."/>
            <person name="Rehmeyer C.J."/>
            <person name="Roe B.A."/>
            <person name="Shenoy N."/>
            <person name="Stanke M."/>
            <person name="Ter-Hovhannisyan V."/>
            <person name="Tunlid A."/>
            <person name="Velagapudi R."/>
            <person name="Vision T.J."/>
            <person name="Zeng Q."/>
            <person name="Zolan M.E."/>
            <person name="Pukkila P.J."/>
        </authorList>
    </citation>
    <scope>NUCLEOTIDE SEQUENCE [LARGE SCALE GENOMIC DNA]</scope>
    <source>
        <strain evidence="3">Okayama-7 / 130 / ATCC MYA-4618 / FGSC 9003</strain>
    </source>
</reference>
<protein>
    <recommendedName>
        <fullName evidence="1">F-box domain-containing protein</fullName>
    </recommendedName>
</protein>
<name>A8P6K8_COPC7</name>
<evidence type="ECO:0000313" key="3">
    <source>
        <dbReference type="Proteomes" id="UP000001861"/>
    </source>
</evidence>
<dbReference type="Pfam" id="PF12937">
    <property type="entry name" value="F-box-like"/>
    <property type="match status" value="1"/>
</dbReference>
<dbReference type="eggNOG" id="ENOG502RBKS">
    <property type="taxonomic scope" value="Eukaryota"/>
</dbReference>
<dbReference type="Gene3D" id="1.20.1280.50">
    <property type="match status" value="1"/>
</dbReference>
<gene>
    <name evidence="2" type="ORF">CC1G_07888</name>
</gene>
<accession>A8P6K8</accession>
<dbReference type="HOGENOM" id="CLU_024199_2_2_1"/>
<dbReference type="OMA" id="HITIHEF"/>
<comment type="caution">
    <text evidence="2">The sequence shown here is derived from an EMBL/GenBank/DDBJ whole genome shotgun (WGS) entry which is preliminary data.</text>
</comment>
<dbReference type="VEuPathDB" id="FungiDB:CC1G_07888"/>
<evidence type="ECO:0000259" key="1">
    <source>
        <dbReference type="Pfam" id="PF12937"/>
    </source>
</evidence>
<keyword evidence="3" id="KW-1185">Reference proteome</keyword>
<organism evidence="2 3">
    <name type="scientific">Coprinopsis cinerea (strain Okayama-7 / 130 / ATCC MYA-4618 / FGSC 9003)</name>
    <name type="common">Inky cap fungus</name>
    <name type="synonym">Hormographiella aspergillata</name>
    <dbReference type="NCBI Taxonomy" id="240176"/>
    <lineage>
        <taxon>Eukaryota</taxon>
        <taxon>Fungi</taxon>
        <taxon>Dikarya</taxon>
        <taxon>Basidiomycota</taxon>
        <taxon>Agaricomycotina</taxon>
        <taxon>Agaricomycetes</taxon>
        <taxon>Agaricomycetidae</taxon>
        <taxon>Agaricales</taxon>
        <taxon>Agaricineae</taxon>
        <taxon>Psathyrellaceae</taxon>
        <taxon>Coprinopsis</taxon>
    </lineage>
</organism>
<evidence type="ECO:0000313" key="2">
    <source>
        <dbReference type="EMBL" id="EAU82606.2"/>
    </source>
</evidence>